<reference evidence="7 8" key="1">
    <citation type="submission" date="2020-08" db="EMBL/GenBank/DDBJ databases">
        <title>Fungal Genomes of the International Space Station.</title>
        <authorList>
            <person name="Seuylemezian A."/>
            <person name="Singh N.K."/>
            <person name="Wood J."/>
            <person name="Venkateswaran K."/>
        </authorList>
    </citation>
    <scope>NUCLEOTIDE SEQUENCE [LARGE SCALE GENOMIC DNA]</scope>
    <source>
        <strain evidence="7 8">S/N-304-OC-R4</strain>
    </source>
</reference>
<keyword evidence="3" id="KW-0238">DNA-binding</keyword>
<dbReference type="SUPFAM" id="SSF46955">
    <property type="entry name" value="Putative DNA-binding domain"/>
    <property type="match status" value="1"/>
</dbReference>
<dbReference type="InterPro" id="IPR047057">
    <property type="entry name" value="MerR_fam"/>
</dbReference>
<dbReference type="Proteomes" id="UP000706031">
    <property type="component" value="Unassembled WGS sequence"/>
</dbReference>
<keyword evidence="1" id="KW-0678">Repressor</keyword>
<dbReference type="RefSeq" id="WP_221788434.1">
    <property type="nucleotide sequence ID" value="NZ_JACLIC010000018.1"/>
</dbReference>
<accession>A0ABS7KHT2</accession>
<evidence type="ECO:0000256" key="4">
    <source>
        <dbReference type="ARBA" id="ARBA00023163"/>
    </source>
</evidence>
<dbReference type="InterPro" id="IPR009061">
    <property type="entry name" value="DNA-bd_dom_put_sf"/>
</dbReference>
<organism evidence="7 8">
    <name type="scientific">Paenibacillus cucumis</name>
    <name type="common">ex Kampfer et al. 2016</name>
    <dbReference type="NCBI Taxonomy" id="1776858"/>
    <lineage>
        <taxon>Bacteria</taxon>
        <taxon>Bacillati</taxon>
        <taxon>Bacillota</taxon>
        <taxon>Bacilli</taxon>
        <taxon>Bacillales</taxon>
        <taxon>Paenibacillaceae</taxon>
        <taxon>Paenibacillus</taxon>
    </lineage>
</organism>
<feature type="domain" description="HTH merR-type" evidence="6">
    <location>
        <begin position="6"/>
        <end position="75"/>
    </location>
</feature>
<dbReference type="PANTHER" id="PTHR30204:SF69">
    <property type="entry name" value="MERR-FAMILY TRANSCRIPTIONAL REGULATOR"/>
    <property type="match status" value="1"/>
</dbReference>
<dbReference type="PANTHER" id="PTHR30204">
    <property type="entry name" value="REDOX-CYCLING DRUG-SENSING TRANSCRIPTIONAL ACTIVATOR SOXR"/>
    <property type="match status" value="1"/>
</dbReference>
<proteinExistence type="predicted"/>
<name>A0ABS7KHT2_9BACL</name>
<evidence type="ECO:0000256" key="5">
    <source>
        <dbReference type="SAM" id="Coils"/>
    </source>
</evidence>
<dbReference type="Gene3D" id="1.10.1660.10">
    <property type="match status" value="1"/>
</dbReference>
<keyword evidence="5" id="KW-0175">Coiled coil</keyword>
<gene>
    <name evidence="7" type="ORF">H7T88_10920</name>
</gene>
<dbReference type="SUPFAM" id="SSF55136">
    <property type="entry name" value="Probable bacterial effector-binding domain"/>
    <property type="match status" value="1"/>
</dbReference>
<keyword evidence="2" id="KW-0805">Transcription regulation</keyword>
<dbReference type="InterPro" id="IPR000551">
    <property type="entry name" value="MerR-type_HTH_dom"/>
</dbReference>
<evidence type="ECO:0000256" key="3">
    <source>
        <dbReference type="ARBA" id="ARBA00023125"/>
    </source>
</evidence>
<keyword evidence="4" id="KW-0804">Transcription</keyword>
<sequence length="281" mass="33215">MHSNEMLSISAFSKLSEVSRKTLIYYDRIGLFKPAYVADNGYRYYSHSQFETIGVIHIFKELGMSLEEIQQHLGERSPETTLQLLRKQEENLQLQIAKLTQAKQMIMQRAENIEQSMHLDTSQMHVIWQPETPLLLSRRIYSSKKEFPEELWEDFRVRLNKEHAPLGYPGGVIIPKADLLRKDGDMISHMYSYMTTEHHEQAYMPEGYYLVSYARADYGDTERFFPQIFDHIEKKQYVIKGDAYEDYMQDEIVLQHAEDYLVRVMVHIEEPNDKGDLYKLN</sequence>
<dbReference type="InterPro" id="IPR011256">
    <property type="entry name" value="Reg_factor_effector_dom_sf"/>
</dbReference>
<dbReference type="PROSITE" id="PS50937">
    <property type="entry name" value="HTH_MERR_2"/>
    <property type="match status" value="1"/>
</dbReference>
<evidence type="ECO:0000256" key="1">
    <source>
        <dbReference type="ARBA" id="ARBA00022491"/>
    </source>
</evidence>
<evidence type="ECO:0000259" key="6">
    <source>
        <dbReference type="PROSITE" id="PS50937"/>
    </source>
</evidence>
<protein>
    <submittedName>
        <fullName evidence="7">MerR family transcriptional regulator</fullName>
    </submittedName>
</protein>
<comment type="caution">
    <text evidence="7">The sequence shown here is derived from an EMBL/GenBank/DDBJ whole genome shotgun (WGS) entry which is preliminary data.</text>
</comment>
<dbReference type="SMART" id="SM00422">
    <property type="entry name" value="HTH_MERR"/>
    <property type="match status" value="1"/>
</dbReference>
<evidence type="ECO:0000313" key="7">
    <source>
        <dbReference type="EMBL" id="MBY0203724.1"/>
    </source>
</evidence>
<dbReference type="EMBL" id="JACLIC010000018">
    <property type="protein sequence ID" value="MBY0203724.1"/>
    <property type="molecule type" value="Genomic_DNA"/>
</dbReference>
<keyword evidence="8" id="KW-1185">Reference proteome</keyword>
<evidence type="ECO:0000313" key="8">
    <source>
        <dbReference type="Proteomes" id="UP000706031"/>
    </source>
</evidence>
<feature type="coiled-coil region" evidence="5">
    <location>
        <begin position="82"/>
        <end position="116"/>
    </location>
</feature>
<evidence type="ECO:0000256" key="2">
    <source>
        <dbReference type="ARBA" id="ARBA00023015"/>
    </source>
</evidence>
<dbReference type="Gene3D" id="3.20.80.10">
    <property type="entry name" value="Regulatory factor, effector binding domain"/>
    <property type="match status" value="1"/>
</dbReference>
<dbReference type="Pfam" id="PF13411">
    <property type="entry name" value="MerR_1"/>
    <property type="match status" value="1"/>
</dbReference>